<dbReference type="RefSeq" id="XP_006825291.1">
    <property type="nucleotide sequence ID" value="XM_006825228.1"/>
</dbReference>
<keyword evidence="1" id="KW-0175">Coiled coil</keyword>
<organism evidence="3 4">
    <name type="scientific">Saccoglossus kowalevskii</name>
    <name type="common">Acorn worm</name>
    <dbReference type="NCBI Taxonomy" id="10224"/>
    <lineage>
        <taxon>Eukaryota</taxon>
        <taxon>Metazoa</taxon>
        <taxon>Hemichordata</taxon>
        <taxon>Enteropneusta</taxon>
        <taxon>Harrimaniidae</taxon>
        <taxon>Saccoglossus</taxon>
    </lineage>
</organism>
<accession>A0ABM0MZ50</accession>
<feature type="region of interest" description="Disordered" evidence="2">
    <location>
        <begin position="1"/>
        <end position="116"/>
    </location>
</feature>
<dbReference type="InterPro" id="IPR024858">
    <property type="entry name" value="GOLGA"/>
</dbReference>
<feature type="compositionally biased region" description="Polar residues" evidence="2">
    <location>
        <begin position="19"/>
        <end position="40"/>
    </location>
</feature>
<dbReference type="PANTHER" id="PTHR10881">
    <property type="entry name" value="GOLGIN SUBFAMILY A MEMBER-RELATED"/>
    <property type="match status" value="1"/>
</dbReference>
<keyword evidence="3" id="KW-1185">Reference proteome</keyword>
<gene>
    <name evidence="4" type="primary">LOC102801315</name>
</gene>
<feature type="compositionally biased region" description="Basic and acidic residues" evidence="2">
    <location>
        <begin position="1"/>
        <end position="11"/>
    </location>
</feature>
<evidence type="ECO:0000256" key="2">
    <source>
        <dbReference type="SAM" id="MobiDB-lite"/>
    </source>
</evidence>
<feature type="compositionally biased region" description="Low complexity" evidence="2">
    <location>
        <begin position="69"/>
        <end position="78"/>
    </location>
</feature>
<dbReference type="GeneID" id="102801315"/>
<evidence type="ECO:0000313" key="3">
    <source>
        <dbReference type="Proteomes" id="UP000694865"/>
    </source>
</evidence>
<evidence type="ECO:0000313" key="4">
    <source>
        <dbReference type="RefSeq" id="XP_006825291.1"/>
    </source>
</evidence>
<name>A0ABM0MZ50_SACKO</name>
<dbReference type="PANTHER" id="PTHR10881:SF46">
    <property type="entry name" value="GOLGIN SUBFAMILY A MEMBER 2"/>
    <property type="match status" value="1"/>
</dbReference>
<protein>
    <submittedName>
        <fullName evidence="4">Golgin subfamily A member 2-like</fullName>
    </submittedName>
</protein>
<dbReference type="Proteomes" id="UP000694865">
    <property type="component" value="Unplaced"/>
</dbReference>
<feature type="coiled-coil region" evidence="1">
    <location>
        <begin position="225"/>
        <end position="252"/>
    </location>
</feature>
<feature type="compositionally biased region" description="Basic residues" evidence="2">
    <location>
        <begin position="41"/>
        <end position="52"/>
    </location>
</feature>
<sequence length="285" mass="32053">MADASRQEKLAAARKKLKQFQQQKTSGKTPSNSPTASKPRSSNKTKKNKSNSKKNTVNNDSDRALSPETTTSATTNCTEPLQPPISSDTSRDDSLNVSSPSNPVPERPMSSTESLRQISRQLNGLMSEASFLNSMDDPVIDEDAGIRELESRNRELASALETNVQTNQQLTLQHEELERVEHESKMLKEIGALKEQLQVHIQTIGILVSEKSELQTSLNHSQMTLKQKLDEVDNLSTRLQASRHRTAELERDLASRTNSSNLYEKTSKEFERSRDQLKMDVYNLR</sequence>
<evidence type="ECO:0000256" key="1">
    <source>
        <dbReference type="SAM" id="Coils"/>
    </source>
</evidence>
<proteinExistence type="predicted"/>
<reference evidence="4" key="1">
    <citation type="submission" date="2025-08" db="UniProtKB">
        <authorList>
            <consortium name="RefSeq"/>
        </authorList>
    </citation>
    <scope>IDENTIFICATION</scope>
    <source>
        <tissue evidence="4">Testes</tissue>
    </source>
</reference>